<feature type="non-terminal residue" evidence="1">
    <location>
        <position position="1"/>
    </location>
</feature>
<organism evidence="1 2">
    <name type="scientific">Trifolium medium</name>
    <dbReference type="NCBI Taxonomy" id="97028"/>
    <lineage>
        <taxon>Eukaryota</taxon>
        <taxon>Viridiplantae</taxon>
        <taxon>Streptophyta</taxon>
        <taxon>Embryophyta</taxon>
        <taxon>Tracheophyta</taxon>
        <taxon>Spermatophyta</taxon>
        <taxon>Magnoliopsida</taxon>
        <taxon>eudicotyledons</taxon>
        <taxon>Gunneridae</taxon>
        <taxon>Pentapetalae</taxon>
        <taxon>rosids</taxon>
        <taxon>fabids</taxon>
        <taxon>Fabales</taxon>
        <taxon>Fabaceae</taxon>
        <taxon>Papilionoideae</taxon>
        <taxon>50 kb inversion clade</taxon>
        <taxon>NPAAA clade</taxon>
        <taxon>Hologalegina</taxon>
        <taxon>IRL clade</taxon>
        <taxon>Trifolieae</taxon>
        <taxon>Trifolium</taxon>
    </lineage>
</organism>
<dbReference type="EMBL" id="LXQA011327642">
    <property type="protein sequence ID" value="MCI93375.1"/>
    <property type="molecule type" value="Genomic_DNA"/>
</dbReference>
<reference evidence="1 2" key="1">
    <citation type="journal article" date="2018" name="Front. Plant Sci.">
        <title>Red Clover (Trifolium pratense) and Zigzag Clover (T. medium) - A Picture of Genomic Similarities and Differences.</title>
        <authorList>
            <person name="Dluhosova J."/>
            <person name="Istvanek J."/>
            <person name="Nedelnik J."/>
            <person name="Repkova J."/>
        </authorList>
    </citation>
    <scope>NUCLEOTIDE SEQUENCE [LARGE SCALE GENOMIC DNA]</scope>
    <source>
        <strain evidence="2">cv. 10/8</strain>
        <tissue evidence="1">Leaf</tissue>
    </source>
</reference>
<dbReference type="Proteomes" id="UP000265520">
    <property type="component" value="Unassembled WGS sequence"/>
</dbReference>
<protein>
    <submittedName>
        <fullName evidence="1">Uncharacterized protein</fullName>
    </submittedName>
</protein>
<dbReference type="AlphaFoldDB" id="A0A392W379"/>
<proteinExistence type="predicted"/>
<keyword evidence="2" id="KW-1185">Reference proteome</keyword>
<name>A0A392W379_9FABA</name>
<evidence type="ECO:0000313" key="1">
    <source>
        <dbReference type="EMBL" id="MCI93375.1"/>
    </source>
</evidence>
<sequence>ELEPLAENVIEPPAAENVNGLVPAAENVNLVAQVVD</sequence>
<comment type="caution">
    <text evidence="1">The sequence shown here is derived from an EMBL/GenBank/DDBJ whole genome shotgun (WGS) entry which is preliminary data.</text>
</comment>
<accession>A0A392W379</accession>
<evidence type="ECO:0000313" key="2">
    <source>
        <dbReference type="Proteomes" id="UP000265520"/>
    </source>
</evidence>